<dbReference type="Proteomes" id="UP000295515">
    <property type="component" value="Unassembled WGS sequence"/>
</dbReference>
<proteinExistence type="predicted"/>
<evidence type="ECO:0000259" key="1">
    <source>
        <dbReference type="Pfam" id="PF13417"/>
    </source>
</evidence>
<dbReference type="SUPFAM" id="SSF52833">
    <property type="entry name" value="Thioredoxin-like"/>
    <property type="match status" value="1"/>
</dbReference>
<sequence>MKLFYLENCPHCRRARMWIEQLYQENPEYKDIPLELIEESQQAALADTYDYYYVPCFFDGNQKLHEGVASKEIIQNIFDDYLRRTGK</sequence>
<evidence type="ECO:0000313" key="3">
    <source>
        <dbReference type="Proteomes" id="UP000295515"/>
    </source>
</evidence>
<dbReference type="RefSeq" id="WP_066450366.1">
    <property type="nucleotide sequence ID" value="NZ_DBGCPY010000086.1"/>
</dbReference>
<comment type="caution">
    <text evidence="2">The sequence shown here is derived from an EMBL/GenBank/DDBJ whole genome shotgun (WGS) entry which is preliminary data.</text>
</comment>
<dbReference type="AlphaFoldDB" id="A0A4R3Z560"/>
<accession>A0A4R3Z560</accession>
<organism evidence="2 3">
    <name type="scientific">Longibaculum muris</name>
    <dbReference type="NCBI Taxonomy" id="1796628"/>
    <lineage>
        <taxon>Bacteria</taxon>
        <taxon>Bacillati</taxon>
        <taxon>Bacillota</taxon>
        <taxon>Erysipelotrichia</taxon>
        <taxon>Erysipelotrichales</taxon>
        <taxon>Coprobacillaceae</taxon>
        <taxon>Longibaculum</taxon>
    </lineage>
</organism>
<dbReference type="Pfam" id="PF13417">
    <property type="entry name" value="GST_N_3"/>
    <property type="match status" value="1"/>
</dbReference>
<dbReference type="InterPro" id="IPR004045">
    <property type="entry name" value="Glutathione_S-Trfase_N"/>
</dbReference>
<evidence type="ECO:0000313" key="2">
    <source>
        <dbReference type="EMBL" id="TCV99581.1"/>
    </source>
</evidence>
<dbReference type="CDD" id="cd00570">
    <property type="entry name" value="GST_N_family"/>
    <property type="match status" value="1"/>
</dbReference>
<dbReference type="InterPro" id="IPR036249">
    <property type="entry name" value="Thioredoxin-like_sf"/>
</dbReference>
<keyword evidence="3" id="KW-1185">Reference proteome</keyword>
<feature type="domain" description="GST N-terminal" evidence="1">
    <location>
        <begin position="3"/>
        <end position="81"/>
    </location>
</feature>
<dbReference type="Gene3D" id="3.40.30.10">
    <property type="entry name" value="Glutaredoxin"/>
    <property type="match status" value="1"/>
</dbReference>
<dbReference type="PROSITE" id="PS51354">
    <property type="entry name" value="GLUTAREDOXIN_2"/>
    <property type="match status" value="1"/>
</dbReference>
<gene>
    <name evidence="2" type="ORF">EDD60_10820</name>
</gene>
<dbReference type="GeneID" id="98915218"/>
<protein>
    <recommendedName>
        <fullName evidence="1">GST N-terminal domain-containing protein</fullName>
    </recommendedName>
</protein>
<reference evidence="2 3" key="1">
    <citation type="submission" date="2019-03" db="EMBL/GenBank/DDBJ databases">
        <title>Genomic Encyclopedia of Type Strains, Phase IV (KMG-IV): sequencing the most valuable type-strain genomes for metagenomic binning, comparative biology and taxonomic classification.</title>
        <authorList>
            <person name="Goeker M."/>
        </authorList>
    </citation>
    <scope>NUCLEOTIDE SEQUENCE [LARGE SCALE GENOMIC DNA]</scope>
    <source>
        <strain evidence="2 3">DSM 29487</strain>
    </source>
</reference>
<dbReference type="EMBL" id="SMCQ01000008">
    <property type="protein sequence ID" value="TCV99581.1"/>
    <property type="molecule type" value="Genomic_DNA"/>
</dbReference>
<name>A0A4R3Z560_9FIRM</name>